<feature type="transmembrane region" description="Helical" evidence="8">
    <location>
        <begin position="299"/>
        <end position="321"/>
    </location>
</feature>
<dbReference type="Proteomes" id="UP000569951">
    <property type="component" value="Unassembled WGS sequence"/>
</dbReference>
<comment type="caution">
    <text evidence="9">The sequence shown here is derived from an EMBL/GenBank/DDBJ whole genome shotgun (WGS) entry which is preliminary data.</text>
</comment>
<evidence type="ECO:0000256" key="3">
    <source>
        <dbReference type="ARBA" id="ARBA00022448"/>
    </source>
</evidence>
<evidence type="ECO:0000256" key="8">
    <source>
        <dbReference type="SAM" id="Phobius"/>
    </source>
</evidence>
<dbReference type="GO" id="GO:0022857">
    <property type="term" value="F:transmembrane transporter activity"/>
    <property type="evidence" value="ECO:0007669"/>
    <property type="project" value="InterPro"/>
</dbReference>
<keyword evidence="7 8" id="KW-0472">Membrane</keyword>
<dbReference type="GO" id="GO:0005886">
    <property type="term" value="C:plasma membrane"/>
    <property type="evidence" value="ECO:0007669"/>
    <property type="project" value="UniProtKB-SubCell"/>
</dbReference>
<feature type="transmembrane region" description="Helical" evidence="8">
    <location>
        <begin position="107"/>
        <end position="129"/>
    </location>
</feature>
<dbReference type="GO" id="GO:0033214">
    <property type="term" value="P:siderophore-iron import into cell"/>
    <property type="evidence" value="ECO:0007669"/>
    <property type="project" value="TreeGrafter"/>
</dbReference>
<dbReference type="PANTHER" id="PTHR30472:SF67">
    <property type="entry name" value="PERMEASE OF ABC TRANSPORTER-RELATED"/>
    <property type="match status" value="1"/>
</dbReference>
<feature type="transmembrane region" description="Helical" evidence="8">
    <location>
        <begin position="258"/>
        <end position="287"/>
    </location>
</feature>
<dbReference type="FunFam" id="1.10.3470.10:FF:000001">
    <property type="entry name" value="Vitamin B12 ABC transporter permease BtuC"/>
    <property type="match status" value="1"/>
</dbReference>
<keyword evidence="4" id="KW-1003">Cell membrane</keyword>
<dbReference type="InterPro" id="IPR000522">
    <property type="entry name" value="ABC_transptr_permease_BtuC"/>
</dbReference>
<organism evidence="9 10">
    <name type="scientific">Deinobacterium chartae</name>
    <dbReference type="NCBI Taxonomy" id="521158"/>
    <lineage>
        <taxon>Bacteria</taxon>
        <taxon>Thermotogati</taxon>
        <taxon>Deinococcota</taxon>
        <taxon>Deinococci</taxon>
        <taxon>Deinococcales</taxon>
        <taxon>Deinococcaceae</taxon>
        <taxon>Deinobacterium</taxon>
    </lineage>
</organism>
<evidence type="ECO:0000256" key="4">
    <source>
        <dbReference type="ARBA" id="ARBA00022475"/>
    </source>
</evidence>
<feature type="transmembrane region" description="Helical" evidence="8">
    <location>
        <begin position="21"/>
        <end position="42"/>
    </location>
</feature>
<proteinExistence type="inferred from homology"/>
<reference evidence="9 10" key="1">
    <citation type="submission" date="2020-08" db="EMBL/GenBank/DDBJ databases">
        <title>Genomic Encyclopedia of Type Strains, Phase IV (KMG-IV): sequencing the most valuable type-strain genomes for metagenomic binning, comparative biology and taxonomic classification.</title>
        <authorList>
            <person name="Goeker M."/>
        </authorList>
    </citation>
    <scope>NUCLEOTIDE SEQUENCE [LARGE SCALE GENOMIC DNA]</scope>
    <source>
        <strain evidence="9 10">DSM 21458</strain>
    </source>
</reference>
<name>A0A841I868_9DEIO</name>
<evidence type="ECO:0000313" key="9">
    <source>
        <dbReference type="EMBL" id="MBB6100022.1"/>
    </source>
</evidence>
<evidence type="ECO:0000256" key="1">
    <source>
        <dbReference type="ARBA" id="ARBA00004651"/>
    </source>
</evidence>
<evidence type="ECO:0000256" key="2">
    <source>
        <dbReference type="ARBA" id="ARBA00007935"/>
    </source>
</evidence>
<evidence type="ECO:0000313" key="10">
    <source>
        <dbReference type="Proteomes" id="UP000569951"/>
    </source>
</evidence>
<comment type="similarity">
    <text evidence="2">Belongs to the binding-protein-dependent transport system permease family. FecCD subfamily.</text>
</comment>
<keyword evidence="10" id="KW-1185">Reference proteome</keyword>
<dbReference type="Gene3D" id="1.10.3470.10">
    <property type="entry name" value="ABC transporter involved in vitamin B12 uptake, BtuC"/>
    <property type="match status" value="1"/>
</dbReference>
<feature type="transmembrane region" description="Helical" evidence="8">
    <location>
        <begin position="327"/>
        <end position="345"/>
    </location>
</feature>
<dbReference type="Pfam" id="PF01032">
    <property type="entry name" value="FecCD"/>
    <property type="match status" value="1"/>
</dbReference>
<dbReference type="SUPFAM" id="SSF81345">
    <property type="entry name" value="ABC transporter involved in vitamin B12 uptake, BtuC"/>
    <property type="match status" value="1"/>
</dbReference>
<keyword evidence="6 8" id="KW-1133">Transmembrane helix</keyword>
<gene>
    <name evidence="9" type="ORF">HNR42_003487</name>
</gene>
<feature type="transmembrane region" description="Helical" evidence="8">
    <location>
        <begin position="167"/>
        <end position="189"/>
    </location>
</feature>
<keyword evidence="5 8" id="KW-0812">Transmembrane</keyword>
<feature type="transmembrane region" description="Helical" evidence="8">
    <location>
        <begin position="79"/>
        <end position="100"/>
    </location>
</feature>
<evidence type="ECO:0000256" key="5">
    <source>
        <dbReference type="ARBA" id="ARBA00022692"/>
    </source>
</evidence>
<dbReference type="RefSeq" id="WP_221277193.1">
    <property type="nucleotide sequence ID" value="NZ_JACHHG010000019.1"/>
</dbReference>
<feature type="transmembrane region" description="Helical" evidence="8">
    <location>
        <begin position="135"/>
        <end position="155"/>
    </location>
</feature>
<comment type="subcellular location">
    <subcellularLocation>
        <location evidence="1">Cell membrane</location>
        <topology evidence="1">Multi-pass membrane protein</topology>
    </subcellularLocation>
</comment>
<keyword evidence="3" id="KW-0813">Transport</keyword>
<dbReference type="InterPro" id="IPR037294">
    <property type="entry name" value="ABC_BtuC-like"/>
</dbReference>
<dbReference type="AlphaFoldDB" id="A0A841I868"/>
<dbReference type="CDD" id="cd06550">
    <property type="entry name" value="TM_ABC_iron-siderophores_like"/>
    <property type="match status" value="1"/>
</dbReference>
<accession>A0A841I868</accession>
<evidence type="ECO:0000256" key="7">
    <source>
        <dbReference type="ARBA" id="ARBA00023136"/>
    </source>
</evidence>
<sequence>MTAAPASTVPAAARRVRLAGWLLPALLLLALTLSVMLGPVALEPGTVWGVVLHRLGLLERGDWTAAQEGIVWSLRLPRALLAAVVGAGLAVAGCVMQALVRNPLADPYLLGVSSGASAGAVLALSGGALLTLGAYRVPLFAFAGALLSLGVVFALARSGGSLTPTRLVLSGVAVAYLFSGLTSLLTLTAPDRELARSALAWTLGSLAGTRWQDLGLPALTVALCTVGLLGQARVLNALAFGDETATTLGVPVRVLRRALLAGVSLLAAVTVSVSGAVGFVGLMLPHMLRLLVGADHRRVLPLSALGGALFLVLVDLLARTAFAPTELPLGVITSLLGAPFFLWLLSAREGRA</sequence>
<evidence type="ECO:0000256" key="6">
    <source>
        <dbReference type="ARBA" id="ARBA00022989"/>
    </source>
</evidence>
<protein>
    <submittedName>
        <fullName evidence="9">Iron complex transport system permease protein</fullName>
    </submittedName>
</protein>
<dbReference type="EMBL" id="JACHHG010000019">
    <property type="protein sequence ID" value="MBB6100022.1"/>
    <property type="molecule type" value="Genomic_DNA"/>
</dbReference>
<dbReference type="PANTHER" id="PTHR30472">
    <property type="entry name" value="FERRIC ENTEROBACTIN TRANSPORT SYSTEM PERMEASE PROTEIN"/>
    <property type="match status" value="1"/>
</dbReference>